<dbReference type="PANTHER" id="PTHR37835">
    <property type="entry name" value="ALPHA-CLOSTRIPAIN"/>
    <property type="match status" value="1"/>
</dbReference>
<dbReference type="Pfam" id="PF03415">
    <property type="entry name" value="Peptidase_C11"/>
    <property type="match status" value="1"/>
</dbReference>
<name>A0ABM7PH14_9BACT</name>
<evidence type="ECO:0000313" key="2">
    <source>
        <dbReference type="Proteomes" id="UP001320148"/>
    </source>
</evidence>
<evidence type="ECO:0008006" key="3">
    <source>
        <dbReference type="Google" id="ProtNLM"/>
    </source>
</evidence>
<dbReference type="EMBL" id="AP024488">
    <property type="protein sequence ID" value="BCS96876.1"/>
    <property type="molecule type" value="Genomic_DNA"/>
</dbReference>
<dbReference type="Gene3D" id="3.40.50.11970">
    <property type="match status" value="1"/>
</dbReference>
<reference evidence="1 2" key="1">
    <citation type="submission" date="2021-02" db="EMBL/GenBank/DDBJ databases">
        <title>Complete genome of Desulfoluna sp. strain ASN36.</title>
        <authorList>
            <person name="Takahashi A."/>
            <person name="Kojima H."/>
            <person name="Fukui M."/>
        </authorList>
    </citation>
    <scope>NUCLEOTIDE SEQUENCE [LARGE SCALE GENOMIC DNA]</scope>
    <source>
        <strain evidence="1 2">ASN36</strain>
    </source>
</reference>
<accession>A0ABM7PH14</accession>
<sequence>MVYLDGDNNLEEAALADFNEMEAAMGSLNMTVIVLFDRSSTNSRAQGDWGETRLYEVKHDTDLSAIASKRLSDTTWLGISGNETDELNMGSGESLKNFVTFCNETYPADHTALILWDHGSGWAPATVDIPTPDTKFIAIDDGSAGDALSMKEVAAALEGKGVDLLGFDACLMAETEVAWELRESARYMVASEGLEPSSGWDYTGFLDRFNGLNGGKKTPVELARCIADTYMDGGASGSELTLSVVDLAALSPLGKAVDELAMEVMAMGPDAVTTARYASTCYNEYTCVDLRQFAATLGASSATRDALDAALSNAVIYKVATSPENACGLSIYFPVFGYSSGQFSDYTPANLMFTQETLWDEALADYREGAFYYTFETVAGTPGLDTQLDVYADSLAFIAGNDDSAAPSGFSGLRIPVARGASYRLRVSSPGGFWHAGTPGSYGVYAGIGRATPCTPIEEANDAYEADDEPAFSSILDVETVQPHYLTSGDEDWVHVTVPE</sequence>
<proteinExistence type="predicted"/>
<gene>
    <name evidence="1" type="ORF">DSLASN_25080</name>
</gene>
<evidence type="ECO:0000313" key="1">
    <source>
        <dbReference type="EMBL" id="BCS96876.1"/>
    </source>
</evidence>
<dbReference type="Proteomes" id="UP001320148">
    <property type="component" value="Chromosome"/>
</dbReference>
<dbReference type="PANTHER" id="PTHR37835:SF1">
    <property type="entry name" value="ALPHA-CLOSTRIPAIN"/>
    <property type="match status" value="1"/>
</dbReference>
<organism evidence="1 2">
    <name type="scientific">Desulfoluna limicola</name>
    <dbReference type="NCBI Taxonomy" id="2810562"/>
    <lineage>
        <taxon>Bacteria</taxon>
        <taxon>Pseudomonadati</taxon>
        <taxon>Thermodesulfobacteriota</taxon>
        <taxon>Desulfobacteria</taxon>
        <taxon>Desulfobacterales</taxon>
        <taxon>Desulfolunaceae</taxon>
        <taxon>Desulfoluna</taxon>
    </lineage>
</organism>
<keyword evidence="2" id="KW-1185">Reference proteome</keyword>
<dbReference type="InterPro" id="IPR005077">
    <property type="entry name" value="Peptidase_C11"/>
</dbReference>
<protein>
    <recommendedName>
        <fullName evidence="3">Peptidase C11 clostripain</fullName>
    </recommendedName>
</protein>